<name>A0A9D0YXP6_9FIRM</name>
<reference evidence="8" key="2">
    <citation type="journal article" date="2021" name="PeerJ">
        <title>Extensive microbial diversity within the chicken gut microbiome revealed by metagenomics and culture.</title>
        <authorList>
            <person name="Gilroy R."/>
            <person name="Ravi A."/>
            <person name="Getino M."/>
            <person name="Pursley I."/>
            <person name="Horton D.L."/>
            <person name="Alikhan N.F."/>
            <person name="Baker D."/>
            <person name="Gharbi K."/>
            <person name="Hall N."/>
            <person name="Watson M."/>
            <person name="Adriaenssens E.M."/>
            <person name="Foster-Nyarko E."/>
            <person name="Jarju S."/>
            <person name="Secka A."/>
            <person name="Antonio M."/>
            <person name="Oren A."/>
            <person name="Chaudhuri R.R."/>
            <person name="La Ragione R."/>
            <person name="Hildebrand F."/>
            <person name="Pallen M.J."/>
        </authorList>
    </citation>
    <scope>NUCLEOTIDE SEQUENCE</scope>
    <source>
        <strain evidence="8">ChiHile30-977</strain>
    </source>
</reference>
<dbReference type="AlphaFoldDB" id="A0A9D0YXP6"/>
<feature type="domain" description="RNA polymerase sigma-70 region 2" evidence="6">
    <location>
        <begin position="14"/>
        <end position="79"/>
    </location>
</feature>
<dbReference type="InterPro" id="IPR013325">
    <property type="entry name" value="RNA_pol_sigma_r2"/>
</dbReference>
<dbReference type="InterPro" id="IPR013249">
    <property type="entry name" value="RNA_pol_sigma70_r4_t2"/>
</dbReference>
<keyword evidence="3" id="KW-0731">Sigma factor</keyword>
<dbReference type="InterPro" id="IPR014284">
    <property type="entry name" value="RNA_pol_sigma-70_dom"/>
</dbReference>
<evidence type="ECO:0000256" key="5">
    <source>
        <dbReference type="ARBA" id="ARBA00023163"/>
    </source>
</evidence>
<reference evidence="8" key="1">
    <citation type="submission" date="2020-10" db="EMBL/GenBank/DDBJ databases">
        <authorList>
            <person name="Gilroy R."/>
        </authorList>
    </citation>
    <scope>NUCLEOTIDE SEQUENCE</scope>
    <source>
        <strain evidence="8">ChiHile30-977</strain>
    </source>
</reference>
<dbReference type="GO" id="GO:0016987">
    <property type="term" value="F:sigma factor activity"/>
    <property type="evidence" value="ECO:0007669"/>
    <property type="project" value="UniProtKB-KW"/>
</dbReference>
<protein>
    <submittedName>
        <fullName evidence="8">RNA polymerase sigma factor</fullName>
    </submittedName>
</protein>
<feature type="domain" description="RNA polymerase sigma factor 70 region 4 type 2" evidence="7">
    <location>
        <begin position="106"/>
        <end position="157"/>
    </location>
</feature>
<dbReference type="SUPFAM" id="SSF88946">
    <property type="entry name" value="Sigma2 domain of RNA polymerase sigma factors"/>
    <property type="match status" value="1"/>
</dbReference>
<evidence type="ECO:0000259" key="7">
    <source>
        <dbReference type="Pfam" id="PF08281"/>
    </source>
</evidence>
<proteinExistence type="inferred from homology"/>
<dbReference type="InterPro" id="IPR036388">
    <property type="entry name" value="WH-like_DNA-bd_sf"/>
</dbReference>
<dbReference type="Gene3D" id="1.10.10.10">
    <property type="entry name" value="Winged helix-like DNA-binding domain superfamily/Winged helix DNA-binding domain"/>
    <property type="match status" value="1"/>
</dbReference>
<dbReference type="Gene3D" id="1.10.1740.10">
    <property type="match status" value="1"/>
</dbReference>
<evidence type="ECO:0000259" key="6">
    <source>
        <dbReference type="Pfam" id="PF04542"/>
    </source>
</evidence>
<evidence type="ECO:0000313" key="9">
    <source>
        <dbReference type="Proteomes" id="UP000886819"/>
    </source>
</evidence>
<evidence type="ECO:0000313" key="8">
    <source>
        <dbReference type="EMBL" id="HIQ64022.1"/>
    </source>
</evidence>
<keyword evidence="5" id="KW-0804">Transcription</keyword>
<dbReference type="InterPro" id="IPR013324">
    <property type="entry name" value="RNA_pol_sigma_r3/r4-like"/>
</dbReference>
<dbReference type="PANTHER" id="PTHR43133">
    <property type="entry name" value="RNA POLYMERASE ECF-TYPE SIGMA FACTO"/>
    <property type="match status" value="1"/>
</dbReference>
<dbReference type="NCBIfam" id="TIGR02937">
    <property type="entry name" value="sigma70-ECF"/>
    <property type="match status" value="1"/>
</dbReference>
<dbReference type="GO" id="GO:0003677">
    <property type="term" value="F:DNA binding"/>
    <property type="evidence" value="ECO:0007669"/>
    <property type="project" value="UniProtKB-KW"/>
</dbReference>
<sequence>MSNASEVNDLFERLYSQYADDVLRVSYFYLGDRQKAEDVCQDVFLRLLTRTPEIEPGHEKAWLLKVALNRCRDLWRAAWVKRVVLGSPFDCIPAPDDIDQRTEKADLMEAVSKLSPAFKEVILLHYYQGFGIAEIAAMLNLPEGTISSRLSRARKKLEIMLKGGEVR</sequence>
<dbReference type="Pfam" id="PF08281">
    <property type="entry name" value="Sigma70_r4_2"/>
    <property type="match status" value="1"/>
</dbReference>
<keyword evidence="4" id="KW-0238">DNA-binding</keyword>
<dbReference type="PANTHER" id="PTHR43133:SF8">
    <property type="entry name" value="RNA POLYMERASE SIGMA FACTOR HI_1459-RELATED"/>
    <property type="match status" value="1"/>
</dbReference>
<gene>
    <name evidence="8" type="ORF">IAA66_10660</name>
</gene>
<dbReference type="EMBL" id="DVFI01000147">
    <property type="protein sequence ID" value="HIQ64022.1"/>
    <property type="molecule type" value="Genomic_DNA"/>
</dbReference>
<evidence type="ECO:0000256" key="1">
    <source>
        <dbReference type="ARBA" id="ARBA00010641"/>
    </source>
</evidence>
<organism evidence="8 9">
    <name type="scientific">Candidatus Avichristensenella intestinipullorum</name>
    <dbReference type="NCBI Taxonomy" id="2840693"/>
    <lineage>
        <taxon>Bacteria</taxon>
        <taxon>Bacillati</taxon>
        <taxon>Bacillota</taxon>
        <taxon>Clostridia</taxon>
        <taxon>Candidatus Avichristensenella</taxon>
    </lineage>
</organism>
<dbReference type="InterPro" id="IPR039425">
    <property type="entry name" value="RNA_pol_sigma-70-like"/>
</dbReference>
<accession>A0A9D0YXP6</accession>
<evidence type="ECO:0000256" key="3">
    <source>
        <dbReference type="ARBA" id="ARBA00023082"/>
    </source>
</evidence>
<dbReference type="Proteomes" id="UP000886819">
    <property type="component" value="Unassembled WGS sequence"/>
</dbReference>
<comment type="caution">
    <text evidence="8">The sequence shown here is derived from an EMBL/GenBank/DDBJ whole genome shotgun (WGS) entry which is preliminary data.</text>
</comment>
<dbReference type="GO" id="GO:0006352">
    <property type="term" value="P:DNA-templated transcription initiation"/>
    <property type="evidence" value="ECO:0007669"/>
    <property type="project" value="InterPro"/>
</dbReference>
<dbReference type="CDD" id="cd06171">
    <property type="entry name" value="Sigma70_r4"/>
    <property type="match status" value="1"/>
</dbReference>
<evidence type="ECO:0000256" key="2">
    <source>
        <dbReference type="ARBA" id="ARBA00023015"/>
    </source>
</evidence>
<evidence type="ECO:0000256" key="4">
    <source>
        <dbReference type="ARBA" id="ARBA00023125"/>
    </source>
</evidence>
<dbReference type="SUPFAM" id="SSF88659">
    <property type="entry name" value="Sigma3 and sigma4 domains of RNA polymerase sigma factors"/>
    <property type="match status" value="1"/>
</dbReference>
<comment type="similarity">
    <text evidence="1">Belongs to the sigma-70 factor family. ECF subfamily.</text>
</comment>
<dbReference type="Pfam" id="PF04542">
    <property type="entry name" value="Sigma70_r2"/>
    <property type="match status" value="1"/>
</dbReference>
<keyword evidence="2" id="KW-0805">Transcription regulation</keyword>
<dbReference type="InterPro" id="IPR007627">
    <property type="entry name" value="RNA_pol_sigma70_r2"/>
</dbReference>